<feature type="domain" description="DUF6590" evidence="2">
    <location>
        <begin position="1"/>
        <end position="142"/>
    </location>
</feature>
<organism evidence="3 4">
    <name type="scientific">Lophiotrema nucula</name>
    <dbReference type="NCBI Taxonomy" id="690887"/>
    <lineage>
        <taxon>Eukaryota</taxon>
        <taxon>Fungi</taxon>
        <taxon>Dikarya</taxon>
        <taxon>Ascomycota</taxon>
        <taxon>Pezizomycotina</taxon>
        <taxon>Dothideomycetes</taxon>
        <taxon>Pleosporomycetidae</taxon>
        <taxon>Pleosporales</taxon>
        <taxon>Lophiotremataceae</taxon>
        <taxon>Lophiotrema</taxon>
    </lineage>
</organism>
<dbReference type="PANTHER" id="PTHR35391:SF5">
    <property type="entry name" value="DUF6590 DOMAIN-CONTAINING PROTEIN"/>
    <property type="match status" value="1"/>
</dbReference>
<dbReference type="AlphaFoldDB" id="A0A6A5Z576"/>
<accession>A0A6A5Z576</accession>
<name>A0A6A5Z576_9PLEO</name>
<dbReference type="OrthoDB" id="3559580at2759"/>
<gene>
    <name evidence="3" type="ORF">BDV96DRAFT_495262</name>
</gene>
<keyword evidence="4" id="KW-1185">Reference proteome</keyword>
<reference evidence="3" key="1">
    <citation type="journal article" date="2020" name="Stud. Mycol.">
        <title>101 Dothideomycetes genomes: a test case for predicting lifestyles and emergence of pathogens.</title>
        <authorList>
            <person name="Haridas S."/>
            <person name="Albert R."/>
            <person name="Binder M."/>
            <person name="Bloem J."/>
            <person name="Labutti K."/>
            <person name="Salamov A."/>
            <person name="Andreopoulos B."/>
            <person name="Baker S."/>
            <person name="Barry K."/>
            <person name="Bills G."/>
            <person name="Bluhm B."/>
            <person name="Cannon C."/>
            <person name="Castanera R."/>
            <person name="Culley D."/>
            <person name="Daum C."/>
            <person name="Ezra D."/>
            <person name="Gonzalez J."/>
            <person name="Henrissat B."/>
            <person name="Kuo A."/>
            <person name="Liang C."/>
            <person name="Lipzen A."/>
            <person name="Lutzoni F."/>
            <person name="Magnuson J."/>
            <person name="Mondo S."/>
            <person name="Nolan M."/>
            <person name="Ohm R."/>
            <person name="Pangilinan J."/>
            <person name="Park H.-J."/>
            <person name="Ramirez L."/>
            <person name="Alfaro M."/>
            <person name="Sun H."/>
            <person name="Tritt A."/>
            <person name="Yoshinaga Y."/>
            <person name="Zwiers L.-H."/>
            <person name="Turgeon B."/>
            <person name="Goodwin S."/>
            <person name="Spatafora J."/>
            <person name="Crous P."/>
            <person name="Grigoriev I."/>
        </authorList>
    </citation>
    <scope>NUCLEOTIDE SEQUENCE</scope>
    <source>
        <strain evidence="3">CBS 627.86</strain>
    </source>
</reference>
<evidence type="ECO:0000259" key="2">
    <source>
        <dbReference type="Pfam" id="PF20233"/>
    </source>
</evidence>
<dbReference type="PANTHER" id="PTHR35391">
    <property type="entry name" value="C2H2-TYPE DOMAIN-CONTAINING PROTEIN-RELATED"/>
    <property type="match status" value="1"/>
</dbReference>
<proteinExistence type="predicted"/>
<dbReference type="Pfam" id="PF20233">
    <property type="entry name" value="DUF6590"/>
    <property type="match status" value="1"/>
</dbReference>
<dbReference type="Proteomes" id="UP000799770">
    <property type="component" value="Unassembled WGS sequence"/>
</dbReference>
<dbReference type="EMBL" id="ML977326">
    <property type="protein sequence ID" value="KAF2114163.1"/>
    <property type="molecule type" value="Genomic_DNA"/>
</dbReference>
<evidence type="ECO:0000313" key="3">
    <source>
        <dbReference type="EMBL" id="KAF2114163.1"/>
    </source>
</evidence>
<evidence type="ECO:0000256" key="1">
    <source>
        <dbReference type="SAM" id="MobiDB-lite"/>
    </source>
</evidence>
<dbReference type="InterPro" id="IPR046497">
    <property type="entry name" value="DUF6590"/>
</dbReference>
<sequence>MFSVLFTEPAGETANPTAYNDSFSTVKYGGRVHTQIRRFISVRCRREFCFACPVFTYGGKATLKRGVYPNEHAIAYSDGSAPTLLRGESGLKSKPICIVNLEGLPPLNQASRIYFGIHHPIQYNVKVKDLGDVHPQSIRYLRGYFNEEERRQGGTMQDIAVTNDQGDEDEDDDDDEI</sequence>
<feature type="compositionally biased region" description="Acidic residues" evidence="1">
    <location>
        <begin position="165"/>
        <end position="177"/>
    </location>
</feature>
<protein>
    <recommendedName>
        <fullName evidence="2">DUF6590 domain-containing protein</fullName>
    </recommendedName>
</protein>
<evidence type="ECO:0000313" key="4">
    <source>
        <dbReference type="Proteomes" id="UP000799770"/>
    </source>
</evidence>
<feature type="region of interest" description="Disordered" evidence="1">
    <location>
        <begin position="151"/>
        <end position="177"/>
    </location>
</feature>